<protein>
    <recommendedName>
        <fullName evidence="2">Superoxide dismutase copper/zinc binding domain-containing protein</fullName>
    </recommendedName>
</protein>
<organism evidence="3 4">
    <name type="scientific">Jiulongibacter sediminis</name>
    <dbReference type="NCBI Taxonomy" id="1605367"/>
    <lineage>
        <taxon>Bacteria</taxon>
        <taxon>Pseudomonadati</taxon>
        <taxon>Bacteroidota</taxon>
        <taxon>Cytophagia</taxon>
        <taxon>Cytophagales</taxon>
        <taxon>Leadbetterellaceae</taxon>
        <taxon>Jiulongibacter</taxon>
    </lineage>
</organism>
<sequence length="193" mass="20259">MKKLLMIVLAGGIMMACNNTVEEQYDDNVPTEIEAVEGVSLETAVADIEGKSDMDVSGTVAFTEADGMVTMEANIIGLPKGKHAIHIHETGDCSAVDGKSAGGHWNPTGVDHGQWGMEPHHAGDIGNLESPGDSITVLSLTTDEWCLSCDDENKNILNKAIIIHAGPDDFTSQPSGAAGARVGCGVIDKDEIM</sequence>
<dbReference type="Pfam" id="PF00080">
    <property type="entry name" value="Sod_Cu"/>
    <property type="match status" value="1"/>
</dbReference>
<dbReference type="InterPro" id="IPR018152">
    <property type="entry name" value="SOD_Cu/Zn_BS"/>
</dbReference>
<proteinExistence type="inferred from homology"/>
<gene>
    <name evidence="3" type="ORF">AFM12_15775</name>
</gene>
<evidence type="ECO:0000256" key="1">
    <source>
        <dbReference type="ARBA" id="ARBA00010457"/>
    </source>
</evidence>
<dbReference type="Gene3D" id="2.60.40.200">
    <property type="entry name" value="Superoxide dismutase, copper/zinc binding domain"/>
    <property type="match status" value="1"/>
</dbReference>
<dbReference type="GO" id="GO:0006801">
    <property type="term" value="P:superoxide metabolic process"/>
    <property type="evidence" value="ECO:0007669"/>
    <property type="project" value="InterPro"/>
</dbReference>
<dbReference type="EMBL" id="LGTQ01000012">
    <property type="protein sequence ID" value="KPM47255.1"/>
    <property type="molecule type" value="Genomic_DNA"/>
</dbReference>
<dbReference type="PATRIC" id="fig|1605367.3.peg.581"/>
<dbReference type="SUPFAM" id="SSF49329">
    <property type="entry name" value="Cu,Zn superoxide dismutase-like"/>
    <property type="match status" value="1"/>
</dbReference>
<dbReference type="STRING" id="1605367.AFM12_15775"/>
<dbReference type="InterPro" id="IPR024134">
    <property type="entry name" value="SOD_Cu/Zn_/chaperone"/>
</dbReference>
<name>A0A0P7BJ92_9BACT</name>
<evidence type="ECO:0000313" key="3">
    <source>
        <dbReference type="EMBL" id="KPM47255.1"/>
    </source>
</evidence>
<feature type="domain" description="Superoxide dismutase copper/zinc binding" evidence="2">
    <location>
        <begin position="56"/>
        <end position="187"/>
    </location>
</feature>
<dbReference type="RefSeq" id="WP_055150052.1">
    <property type="nucleotide sequence ID" value="NZ_JXSZ01000012.1"/>
</dbReference>
<reference evidence="3 4" key="1">
    <citation type="submission" date="2015-07" db="EMBL/GenBank/DDBJ databases">
        <title>The draft genome sequence of Leadbetterella sp. JN14-9.</title>
        <authorList>
            <person name="Liu Y."/>
            <person name="Du J."/>
            <person name="Shao Z."/>
        </authorList>
    </citation>
    <scope>NUCLEOTIDE SEQUENCE [LARGE SCALE GENOMIC DNA]</scope>
    <source>
        <strain evidence="3 4">JN14-9</strain>
    </source>
</reference>
<evidence type="ECO:0000259" key="2">
    <source>
        <dbReference type="Pfam" id="PF00080"/>
    </source>
</evidence>
<dbReference type="InterPro" id="IPR036423">
    <property type="entry name" value="SOD-like_Cu/Zn_dom_sf"/>
</dbReference>
<dbReference type="GO" id="GO:0005507">
    <property type="term" value="F:copper ion binding"/>
    <property type="evidence" value="ECO:0007669"/>
    <property type="project" value="InterPro"/>
</dbReference>
<dbReference type="OrthoDB" id="9792957at2"/>
<dbReference type="PANTHER" id="PTHR10003">
    <property type="entry name" value="SUPEROXIDE DISMUTASE CU-ZN -RELATED"/>
    <property type="match status" value="1"/>
</dbReference>
<dbReference type="PROSITE" id="PS00087">
    <property type="entry name" value="SOD_CU_ZN_1"/>
    <property type="match status" value="1"/>
</dbReference>
<comment type="caution">
    <text evidence="3">The sequence shown here is derived from an EMBL/GenBank/DDBJ whole genome shotgun (WGS) entry which is preliminary data.</text>
</comment>
<evidence type="ECO:0000313" key="4">
    <source>
        <dbReference type="Proteomes" id="UP000050454"/>
    </source>
</evidence>
<keyword evidence="4" id="KW-1185">Reference proteome</keyword>
<dbReference type="AlphaFoldDB" id="A0A0P7BJ92"/>
<dbReference type="InterPro" id="IPR001424">
    <property type="entry name" value="SOD_Cu_Zn_dom"/>
</dbReference>
<dbReference type="Proteomes" id="UP000050454">
    <property type="component" value="Unassembled WGS sequence"/>
</dbReference>
<dbReference type="PROSITE" id="PS51257">
    <property type="entry name" value="PROKAR_LIPOPROTEIN"/>
    <property type="match status" value="1"/>
</dbReference>
<accession>A0A0P7BJ92</accession>
<dbReference type="CDD" id="cd00305">
    <property type="entry name" value="Cu-Zn_Superoxide_Dismutase"/>
    <property type="match status" value="1"/>
</dbReference>
<comment type="similarity">
    <text evidence="1">Belongs to the Cu-Zn superoxide dismutase family.</text>
</comment>